<keyword evidence="1" id="KW-0808">Transferase</keyword>
<evidence type="ECO:0000313" key="2">
    <source>
        <dbReference type="Proteomes" id="UP000321362"/>
    </source>
</evidence>
<dbReference type="EMBL" id="CP042437">
    <property type="protein sequence ID" value="QEC77925.1"/>
    <property type="molecule type" value="Genomic_DNA"/>
</dbReference>
<evidence type="ECO:0000313" key="1">
    <source>
        <dbReference type="EMBL" id="QEC77925.1"/>
    </source>
</evidence>
<dbReference type="InterPro" id="IPR029044">
    <property type="entry name" value="Nucleotide-diphossugar_trans"/>
</dbReference>
<name>A0A5B8W4M2_9SPHI</name>
<reference evidence="1 2" key="1">
    <citation type="journal article" date="2013" name="J. Microbiol.">
        <title>Mucilaginibacter ginsenosidivorax sp. nov., with ginsenoside converting activity isolated from sediment.</title>
        <authorList>
            <person name="Kim J.K."/>
            <person name="Choi T.E."/>
            <person name="Liu Q.M."/>
            <person name="Park H.Y."/>
            <person name="Yi T.H."/>
            <person name="Yoon M.H."/>
            <person name="Kim S.C."/>
            <person name="Im W.T."/>
        </authorList>
    </citation>
    <scope>NUCLEOTIDE SEQUENCE [LARGE SCALE GENOMIC DNA]</scope>
    <source>
        <strain evidence="1 2">KHI28</strain>
    </source>
</reference>
<dbReference type="SUPFAM" id="SSF53448">
    <property type="entry name" value="Nucleotide-diphospho-sugar transferases"/>
    <property type="match status" value="1"/>
</dbReference>
<accession>A0A5B8W4M2</accession>
<organism evidence="1 2">
    <name type="scientific">Mucilaginibacter ginsenosidivorax</name>
    <dbReference type="NCBI Taxonomy" id="862126"/>
    <lineage>
        <taxon>Bacteria</taxon>
        <taxon>Pseudomonadati</taxon>
        <taxon>Bacteroidota</taxon>
        <taxon>Sphingobacteriia</taxon>
        <taxon>Sphingobacteriales</taxon>
        <taxon>Sphingobacteriaceae</taxon>
        <taxon>Mucilaginibacter</taxon>
    </lineage>
</organism>
<gene>
    <name evidence="1" type="ORF">FSB76_19015</name>
</gene>
<dbReference type="OrthoDB" id="9785375at2"/>
<keyword evidence="2" id="KW-1185">Reference proteome</keyword>
<dbReference type="KEGG" id="mgk:FSB76_19015"/>
<protein>
    <submittedName>
        <fullName evidence="1">Nucleotide-diphospho-sugar transferase</fullName>
    </submittedName>
</protein>
<dbReference type="GO" id="GO:0016740">
    <property type="term" value="F:transferase activity"/>
    <property type="evidence" value="ECO:0007669"/>
    <property type="project" value="UniProtKB-KW"/>
</dbReference>
<dbReference type="RefSeq" id="WP_147056069.1">
    <property type="nucleotide sequence ID" value="NZ_CP042437.1"/>
</dbReference>
<dbReference type="Gene3D" id="3.90.550.10">
    <property type="entry name" value="Spore Coat Polysaccharide Biosynthesis Protein SpsA, Chain A"/>
    <property type="match status" value="1"/>
</dbReference>
<sequence length="308" mass="36477">MIFNRPDTTEQVFAKIRGQKPKFLFIAADGPRANHPNDAQLCQATRNIALNIDWDCEVKTLFRDENLGCGVAPAGAITWFFEHVEQGIILEDDIDTDPSFFTYCEELLNYYKNDEQIMHISGSYFFADIKPKDTENSYYFSKQLHGWGWATWRRAWKFYDYDMKDWPSSNTDTQLKAYYGDNYPFWKNIFTNMQYKGNDIWDYQWIFTVYKQNGIIINPTANLTKNIGFNANATHTTNPNSNYAKLKLDAILHINHPANRDINIENDTLYYKHYLGFDWRAELEKQKLSWKLKNNLKRLRRKLLSFLR</sequence>
<dbReference type="Proteomes" id="UP000321362">
    <property type="component" value="Chromosome"/>
</dbReference>
<dbReference type="AlphaFoldDB" id="A0A5B8W4M2"/>
<proteinExistence type="predicted"/>